<evidence type="ECO:0000256" key="8">
    <source>
        <dbReference type="ARBA" id="ARBA00048679"/>
    </source>
</evidence>
<keyword evidence="6" id="KW-0067">ATP-binding</keyword>
<dbReference type="PANTHER" id="PTHR47634">
    <property type="entry name" value="PROTEIN KINASE DOMAIN-CONTAINING PROTEIN-RELATED"/>
    <property type="match status" value="1"/>
</dbReference>
<evidence type="ECO:0000259" key="9">
    <source>
        <dbReference type="PROSITE" id="PS50011"/>
    </source>
</evidence>
<protein>
    <recommendedName>
        <fullName evidence="1">non-specific serine/threonine protein kinase</fullName>
        <ecNumber evidence="1">2.7.11.1</ecNumber>
    </recommendedName>
</protein>
<keyword evidence="11" id="KW-1185">Reference proteome</keyword>
<dbReference type="GO" id="GO:0050684">
    <property type="term" value="P:regulation of mRNA processing"/>
    <property type="evidence" value="ECO:0007669"/>
    <property type="project" value="TreeGrafter"/>
</dbReference>
<dbReference type="GO" id="GO:0004674">
    <property type="term" value="F:protein serine/threonine kinase activity"/>
    <property type="evidence" value="ECO:0007669"/>
    <property type="project" value="UniProtKB-KW"/>
</dbReference>
<keyword evidence="5 10" id="KW-0418">Kinase</keyword>
<comment type="catalytic activity">
    <reaction evidence="7">
        <text>L-threonyl-[protein] + ATP = O-phospho-L-threonyl-[protein] + ADP + H(+)</text>
        <dbReference type="Rhea" id="RHEA:46608"/>
        <dbReference type="Rhea" id="RHEA-COMP:11060"/>
        <dbReference type="Rhea" id="RHEA-COMP:11605"/>
        <dbReference type="ChEBI" id="CHEBI:15378"/>
        <dbReference type="ChEBI" id="CHEBI:30013"/>
        <dbReference type="ChEBI" id="CHEBI:30616"/>
        <dbReference type="ChEBI" id="CHEBI:61977"/>
        <dbReference type="ChEBI" id="CHEBI:456216"/>
        <dbReference type="EC" id="2.7.11.1"/>
    </reaction>
</comment>
<evidence type="ECO:0000256" key="4">
    <source>
        <dbReference type="ARBA" id="ARBA00022741"/>
    </source>
</evidence>
<evidence type="ECO:0000256" key="7">
    <source>
        <dbReference type="ARBA" id="ARBA00047899"/>
    </source>
</evidence>
<dbReference type="SMART" id="SM00220">
    <property type="entry name" value="S_TKc"/>
    <property type="match status" value="1"/>
</dbReference>
<keyword evidence="2" id="KW-0723">Serine/threonine-protein kinase</keyword>
<accession>A0A8H8S582</accession>
<evidence type="ECO:0000256" key="3">
    <source>
        <dbReference type="ARBA" id="ARBA00022679"/>
    </source>
</evidence>
<dbReference type="EC" id="2.7.11.1" evidence="1"/>
<evidence type="ECO:0000313" key="10">
    <source>
        <dbReference type="EMBL" id="TVY46844.1"/>
    </source>
</evidence>
<dbReference type="EMBL" id="QGMI01000124">
    <property type="protein sequence ID" value="TVY46844.1"/>
    <property type="molecule type" value="Genomic_DNA"/>
</dbReference>
<gene>
    <name evidence="10" type="primary">dsk1</name>
    <name evidence="10" type="ORF">LOCC1_G003716</name>
</gene>
<organism evidence="10 11">
    <name type="scientific">Lachnellula occidentalis</name>
    <dbReference type="NCBI Taxonomy" id="215460"/>
    <lineage>
        <taxon>Eukaryota</taxon>
        <taxon>Fungi</taxon>
        <taxon>Dikarya</taxon>
        <taxon>Ascomycota</taxon>
        <taxon>Pezizomycotina</taxon>
        <taxon>Leotiomycetes</taxon>
        <taxon>Helotiales</taxon>
        <taxon>Lachnaceae</taxon>
        <taxon>Lachnellula</taxon>
    </lineage>
</organism>
<comment type="caution">
    <text evidence="10">The sequence shown here is derived from an EMBL/GenBank/DDBJ whole genome shotgun (WGS) entry which is preliminary data.</text>
</comment>
<evidence type="ECO:0000256" key="5">
    <source>
        <dbReference type="ARBA" id="ARBA00022777"/>
    </source>
</evidence>
<proteinExistence type="predicted"/>
<dbReference type="InterPro" id="IPR000719">
    <property type="entry name" value="Prot_kinase_dom"/>
</dbReference>
<dbReference type="GO" id="GO:0000245">
    <property type="term" value="P:spliceosomal complex assembly"/>
    <property type="evidence" value="ECO:0007669"/>
    <property type="project" value="TreeGrafter"/>
</dbReference>
<dbReference type="Proteomes" id="UP000443090">
    <property type="component" value="Unassembled WGS sequence"/>
</dbReference>
<dbReference type="GO" id="GO:0005524">
    <property type="term" value="F:ATP binding"/>
    <property type="evidence" value="ECO:0007669"/>
    <property type="project" value="UniProtKB-KW"/>
</dbReference>
<dbReference type="SUPFAM" id="SSF56112">
    <property type="entry name" value="Protein kinase-like (PK-like)"/>
    <property type="match status" value="1"/>
</dbReference>
<evidence type="ECO:0000256" key="2">
    <source>
        <dbReference type="ARBA" id="ARBA00022527"/>
    </source>
</evidence>
<evidence type="ECO:0000256" key="6">
    <source>
        <dbReference type="ARBA" id="ARBA00022840"/>
    </source>
</evidence>
<evidence type="ECO:0000313" key="11">
    <source>
        <dbReference type="Proteomes" id="UP000443090"/>
    </source>
</evidence>
<dbReference type="InterPro" id="IPR051334">
    <property type="entry name" value="SRPK"/>
</dbReference>
<dbReference type="PROSITE" id="PS50011">
    <property type="entry name" value="PROTEIN_KINASE_DOM"/>
    <property type="match status" value="1"/>
</dbReference>
<dbReference type="Gene3D" id="1.10.510.10">
    <property type="entry name" value="Transferase(Phosphotransferase) domain 1"/>
    <property type="match status" value="1"/>
</dbReference>
<dbReference type="OrthoDB" id="5979581at2759"/>
<keyword evidence="4" id="KW-0547">Nucleotide-binding</keyword>
<dbReference type="Gene3D" id="3.30.200.20">
    <property type="entry name" value="Phosphorylase Kinase, domain 1"/>
    <property type="match status" value="1"/>
</dbReference>
<name>A0A8H8S582_9HELO</name>
<feature type="domain" description="Protein kinase" evidence="9">
    <location>
        <begin position="41"/>
        <end position="269"/>
    </location>
</feature>
<keyword evidence="3" id="KW-0808">Transferase</keyword>
<comment type="catalytic activity">
    <reaction evidence="8">
        <text>L-seryl-[protein] + ATP = O-phospho-L-seryl-[protein] + ADP + H(+)</text>
        <dbReference type="Rhea" id="RHEA:17989"/>
        <dbReference type="Rhea" id="RHEA-COMP:9863"/>
        <dbReference type="Rhea" id="RHEA-COMP:11604"/>
        <dbReference type="ChEBI" id="CHEBI:15378"/>
        <dbReference type="ChEBI" id="CHEBI:29999"/>
        <dbReference type="ChEBI" id="CHEBI:30616"/>
        <dbReference type="ChEBI" id="CHEBI:83421"/>
        <dbReference type="ChEBI" id="CHEBI:456216"/>
        <dbReference type="EC" id="2.7.11.1"/>
    </reaction>
</comment>
<dbReference type="PANTHER" id="PTHR47634:SF9">
    <property type="entry name" value="PROTEIN KINASE DOMAIN-CONTAINING PROTEIN-RELATED"/>
    <property type="match status" value="1"/>
</dbReference>
<reference evidence="10 11" key="1">
    <citation type="submission" date="2018-05" db="EMBL/GenBank/DDBJ databases">
        <title>Genome sequencing and assembly of the regulated plant pathogen Lachnellula willkommii and related sister species for the development of diagnostic species identification markers.</title>
        <authorList>
            <person name="Giroux E."/>
            <person name="Bilodeau G."/>
        </authorList>
    </citation>
    <scope>NUCLEOTIDE SEQUENCE [LARGE SCALE GENOMIC DNA]</scope>
    <source>
        <strain evidence="10 11">CBS 160.35</strain>
    </source>
</reference>
<dbReference type="InterPro" id="IPR011009">
    <property type="entry name" value="Kinase-like_dom_sf"/>
</dbReference>
<evidence type="ECO:0000256" key="1">
    <source>
        <dbReference type="ARBA" id="ARBA00012513"/>
    </source>
</evidence>
<sequence>MDDLSIYRPSNLLYDQERMSRYKPGGFHPVCLGDTFKEGRYKICHKLGWGGYSTVWLAYDTMLEMWASIKVKSADSSENSRELAALRALQTTAASHYIVKQLDDFVHQGPNGRHQCLVFELLGPSVDTIAYDYGEDGDQLDPDTIFRITTQLLQGISFIHAAGYVHGGWITFPDDLFEVLGLPEFEELTRIDGQPLGPGVPKQLVKRAFWDDWIDEDEEDIRIIDFGEVFVEGSNPGILAQPPDLRAPETIFTDLLDHRLDLWRAGITV</sequence>
<dbReference type="AlphaFoldDB" id="A0A8H8S582"/>